<dbReference type="SUPFAM" id="SSF52540">
    <property type="entry name" value="P-loop containing nucleoside triphosphate hydrolases"/>
    <property type="match status" value="1"/>
</dbReference>
<dbReference type="PROSITE" id="PS51718">
    <property type="entry name" value="G_DYNAMIN_2"/>
    <property type="match status" value="1"/>
</dbReference>
<dbReference type="OrthoDB" id="5061070at2759"/>
<gene>
    <name evidence="6" type="ORF">FIBSPDRAFT_1036259</name>
</gene>
<evidence type="ECO:0000256" key="2">
    <source>
        <dbReference type="ARBA" id="ARBA00023134"/>
    </source>
</evidence>
<feature type="region of interest" description="Disordered" evidence="3">
    <location>
        <begin position="578"/>
        <end position="638"/>
    </location>
</feature>
<dbReference type="Pfam" id="PF00350">
    <property type="entry name" value="Dynamin_N"/>
    <property type="match status" value="1"/>
</dbReference>
<feature type="compositionally biased region" description="Polar residues" evidence="3">
    <location>
        <begin position="615"/>
        <end position="624"/>
    </location>
</feature>
<dbReference type="AlphaFoldDB" id="A0A166VVN8"/>
<dbReference type="InterPro" id="IPR030381">
    <property type="entry name" value="G_DYNAMIN_dom"/>
</dbReference>
<feature type="domain" description="Dynamin-type G" evidence="5">
    <location>
        <begin position="36"/>
        <end position="345"/>
    </location>
</feature>
<evidence type="ECO:0000256" key="1">
    <source>
        <dbReference type="ARBA" id="ARBA00022741"/>
    </source>
</evidence>
<dbReference type="PRINTS" id="PR00195">
    <property type="entry name" value="DYNAMIN"/>
</dbReference>
<dbReference type="PROSITE" id="PS51388">
    <property type="entry name" value="GED"/>
    <property type="match status" value="1"/>
</dbReference>
<keyword evidence="1" id="KW-0547">Nucleotide-binding</keyword>
<evidence type="ECO:0000259" key="4">
    <source>
        <dbReference type="PROSITE" id="PS51388"/>
    </source>
</evidence>
<proteinExistence type="predicted"/>
<dbReference type="Proteomes" id="UP000076532">
    <property type="component" value="Unassembled WGS sequence"/>
</dbReference>
<dbReference type="GO" id="GO:0008017">
    <property type="term" value="F:microtubule binding"/>
    <property type="evidence" value="ECO:0007669"/>
    <property type="project" value="TreeGrafter"/>
</dbReference>
<dbReference type="PANTHER" id="PTHR11566:SF131">
    <property type="entry name" value="GTPASE, PUTATIVE (AFU_ORTHOLOGUE AFUA_6G07630)-RELATED"/>
    <property type="match status" value="1"/>
</dbReference>
<dbReference type="InterPro" id="IPR045063">
    <property type="entry name" value="Dynamin_N"/>
</dbReference>
<dbReference type="InterPro" id="IPR020850">
    <property type="entry name" value="GED_dom"/>
</dbReference>
<organism evidence="6 7">
    <name type="scientific">Athelia psychrophila</name>
    <dbReference type="NCBI Taxonomy" id="1759441"/>
    <lineage>
        <taxon>Eukaryota</taxon>
        <taxon>Fungi</taxon>
        <taxon>Dikarya</taxon>
        <taxon>Basidiomycota</taxon>
        <taxon>Agaricomycotina</taxon>
        <taxon>Agaricomycetes</taxon>
        <taxon>Agaricomycetidae</taxon>
        <taxon>Atheliales</taxon>
        <taxon>Atheliaceae</taxon>
        <taxon>Athelia</taxon>
    </lineage>
</organism>
<dbReference type="InterPro" id="IPR027417">
    <property type="entry name" value="P-loop_NTPase"/>
</dbReference>
<dbReference type="EMBL" id="KV417483">
    <property type="protein sequence ID" value="KZP33109.1"/>
    <property type="molecule type" value="Genomic_DNA"/>
</dbReference>
<feature type="compositionally biased region" description="Low complexity" evidence="3">
    <location>
        <begin position="629"/>
        <end position="638"/>
    </location>
</feature>
<keyword evidence="7" id="KW-1185">Reference proteome</keyword>
<dbReference type="GO" id="GO:0003924">
    <property type="term" value="F:GTPase activity"/>
    <property type="evidence" value="ECO:0007669"/>
    <property type="project" value="InterPro"/>
</dbReference>
<sequence>MEVTEHNQLSSSRYSARRKELLSLIQELRQFGAQTDLDLPRIAIIGNQSSGKSSVVEAISGIQVPRDAGTCTRCPMECRMVSSSEPWTCRISIRWEFDEEGQRLPRVDETRFGKAITNKADVELALRRAQAAVLNPESPALFFVSMSENDLADSMINNDKTLRFSRNVLCVDISGPDLTDLSFVDLPGIIQNAPKKMVKLVEDLVVSHIEGNCLILVALPMTDDIENQKALRLARQVDSDGKRTIGVMTKPDLLSAGSIKSRELWLDVMEGRRHQLAHGYYCTRQPDDADRSQKITADQARKVEAEFFSQTAPWSTTADQSRLGTSNLVGTLSKLLVEIIDHSLPKLLSETITQLEVCDRRISTLPPVVQVDPISHMSNLVTSLISEVNKHVQGGPGAERLIHDNRMTFAAFKQAIRRTAPNFVPAVNTQEAERNAISVGDEAPISLLSEPFYLQDMRAHLQKSITRELPGKVPFEANVILIKAFQTTWERSTDKCFDQVQEALLRTLRECVQNTFSSYEALQAHVKGFISESVKRHRQLCFQHILVVLETQQSPYTQNTHYLQASQDKWLAKYKDARAGRSTGATPTPTPPSFSFASPPASLDAAKPSLASRLSGENSGSNAVQMFPSKSSTSSSTTLNDNFKWADGKGAFPKPVAESSLFKKEEPSSSTTKGEDSLLLSMLAARGFHGLTLDDLGRLNPADQYETELRIMSEVRGYFQISYKKIIDMIPELIDLTFVKAVAKDLQPYLYKKLGFGTADVNARFTKFLAEDSQMAARRETLMSQKTRLERVKQELYDFGL</sequence>
<dbReference type="PANTHER" id="PTHR11566">
    <property type="entry name" value="DYNAMIN"/>
    <property type="match status" value="1"/>
</dbReference>
<evidence type="ECO:0000256" key="3">
    <source>
        <dbReference type="SAM" id="MobiDB-lite"/>
    </source>
</evidence>
<dbReference type="SMART" id="SM00053">
    <property type="entry name" value="DYNc"/>
    <property type="match status" value="1"/>
</dbReference>
<dbReference type="GO" id="GO:0005737">
    <property type="term" value="C:cytoplasm"/>
    <property type="evidence" value="ECO:0007669"/>
    <property type="project" value="TreeGrafter"/>
</dbReference>
<keyword evidence="2" id="KW-0342">GTP-binding</keyword>
<dbReference type="Gene3D" id="3.40.50.300">
    <property type="entry name" value="P-loop containing nucleotide triphosphate hydrolases"/>
    <property type="match status" value="1"/>
</dbReference>
<dbReference type="GO" id="GO:0031623">
    <property type="term" value="P:receptor internalization"/>
    <property type="evidence" value="ECO:0007669"/>
    <property type="project" value="TreeGrafter"/>
</dbReference>
<reference evidence="6 7" key="1">
    <citation type="journal article" date="2016" name="Mol. Biol. Evol.">
        <title>Comparative Genomics of Early-Diverging Mushroom-Forming Fungi Provides Insights into the Origins of Lignocellulose Decay Capabilities.</title>
        <authorList>
            <person name="Nagy L.G."/>
            <person name="Riley R."/>
            <person name="Tritt A."/>
            <person name="Adam C."/>
            <person name="Daum C."/>
            <person name="Floudas D."/>
            <person name="Sun H."/>
            <person name="Yadav J.S."/>
            <person name="Pangilinan J."/>
            <person name="Larsson K.H."/>
            <person name="Matsuura K."/>
            <person name="Barry K."/>
            <person name="Labutti K."/>
            <person name="Kuo R."/>
            <person name="Ohm R.A."/>
            <person name="Bhattacharya S.S."/>
            <person name="Shirouzu T."/>
            <person name="Yoshinaga Y."/>
            <person name="Martin F.M."/>
            <person name="Grigoriev I.V."/>
            <person name="Hibbett D.S."/>
        </authorList>
    </citation>
    <scope>NUCLEOTIDE SEQUENCE [LARGE SCALE GENOMIC DNA]</scope>
    <source>
        <strain evidence="6 7">CBS 109695</strain>
    </source>
</reference>
<evidence type="ECO:0008006" key="8">
    <source>
        <dbReference type="Google" id="ProtNLM"/>
    </source>
</evidence>
<dbReference type="InterPro" id="IPR001401">
    <property type="entry name" value="Dynamin_GTPase"/>
</dbReference>
<dbReference type="InterPro" id="IPR000375">
    <property type="entry name" value="Dynamin_stalk"/>
</dbReference>
<protein>
    <recommendedName>
        <fullName evidence="8">P-loop containing nucleoside triphosphate hydrolase protein</fullName>
    </recommendedName>
</protein>
<feature type="compositionally biased region" description="Low complexity" evidence="3">
    <location>
        <begin position="580"/>
        <end position="602"/>
    </location>
</feature>
<name>A0A166VVN8_9AGAM</name>
<dbReference type="GO" id="GO:0005886">
    <property type="term" value="C:plasma membrane"/>
    <property type="evidence" value="ECO:0007669"/>
    <property type="project" value="TreeGrafter"/>
</dbReference>
<dbReference type="InterPro" id="IPR003130">
    <property type="entry name" value="GED"/>
</dbReference>
<dbReference type="GO" id="GO:0005874">
    <property type="term" value="C:microtubule"/>
    <property type="evidence" value="ECO:0007669"/>
    <property type="project" value="TreeGrafter"/>
</dbReference>
<dbReference type="Pfam" id="PF02212">
    <property type="entry name" value="GED"/>
    <property type="match status" value="1"/>
</dbReference>
<evidence type="ECO:0000313" key="6">
    <source>
        <dbReference type="EMBL" id="KZP33109.1"/>
    </source>
</evidence>
<dbReference type="STRING" id="436010.A0A166VVN8"/>
<dbReference type="CDD" id="cd08771">
    <property type="entry name" value="DLP_1"/>
    <property type="match status" value="1"/>
</dbReference>
<accession>A0A166VVN8</accession>
<evidence type="ECO:0000259" key="5">
    <source>
        <dbReference type="PROSITE" id="PS51718"/>
    </source>
</evidence>
<dbReference type="Pfam" id="PF01031">
    <property type="entry name" value="Dynamin_M"/>
    <property type="match status" value="1"/>
</dbReference>
<dbReference type="GO" id="GO:0005525">
    <property type="term" value="F:GTP binding"/>
    <property type="evidence" value="ECO:0007669"/>
    <property type="project" value="InterPro"/>
</dbReference>
<dbReference type="InterPro" id="IPR022812">
    <property type="entry name" value="Dynamin"/>
</dbReference>
<evidence type="ECO:0000313" key="7">
    <source>
        <dbReference type="Proteomes" id="UP000076532"/>
    </source>
</evidence>
<feature type="domain" description="GED" evidence="4">
    <location>
        <begin position="708"/>
        <end position="801"/>
    </location>
</feature>
<dbReference type="Gene3D" id="1.20.120.1240">
    <property type="entry name" value="Dynamin, middle domain"/>
    <property type="match status" value="1"/>
</dbReference>